<feature type="transmembrane region" description="Helical" evidence="2">
    <location>
        <begin position="215"/>
        <end position="234"/>
    </location>
</feature>
<evidence type="ECO:0000259" key="3">
    <source>
        <dbReference type="Pfam" id="PF02517"/>
    </source>
</evidence>
<dbReference type="GO" id="GO:0004175">
    <property type="term" value="F:endopeptidase activity"/>
    <property type="evidence" value="ECO:0007669"/>
    <property type="project" value="UniProtKB-ARBA"/>
</dbReference>
<protein>
    <submittedName>
        <fullName evidence="4">CPBP family intramembrane metalloprotease</fullName>
    </submittedName>
</protein>
<dbReference type="PANTHER" id="PTHR36435:SF1">
    <property type="entry name" value="CAAX AMINO TERMINAL PROTEASE FAMILY PROTEIN"/>
    <property type="match status" value="1"/>
</dbReference>
<evidence type="ECO:0000256" key="2">
    <source>
        <dbReference type="SAM" id="Phobius"/>
    </source>
</evidence>
<dbReference type="PANTHER" id="PTHR36435">
    <property type="entry name" value="SLR1288 PROTEIN"/>
    <property type="match status" value="1"/>
</dbReference>
<feature type="region of interest" description="Disordered" evidence="1">
    <location>
        <begin position="1"/>
        <end position="30"/>
    </location>
</feature>
<accession>A0A8J8P7T1</accession>
<dbReference type="EMBL" id="RKLU01000003">
    <property type="protein sequence ID" value="TQQ81250.1"/>
    <property type="molecule type" value="Genomic_DNA"/>
</dbReference>
<name>A0A8J8P7T1_9EURY</name>
<evidence type="ECO:0000256" key="1">
    <source>
        <dbReference type="SAM" id="MobiDB-lite"/>
    </source>
</evidence>
<sequence>MVPDSDSSAESAAAATEATDAAEARDATDDRGPQLGHLAEAVGVLLGAYLFASIAVTALDPAVSGLDVIPGTDNDTGILRTAIQFVGLIVVVIWYDRFVREGLLRAVVPDRRAAALIGGGIVTLVAANYGISGLFSRLGFDSGTNAAVAAGAGDPTYFLVMVLISILLVGPAEELLFRGAVQGRLRDSWGAWPSILAATVLFGAVHAPAVSGGRAAVLSAVVIATILGVLLGYLYERTDNIVVPAVVHGVNNAVIFGGLYLREIGVL</sequence>
<feature type="transmembrane region" description="Helical" evidence="2">
    <location>
        <begin position="189"/>
        <end position="209"/>
    </location>
</feature>
<dbReference type="Pfam" id="PF02517">
    <property type="entry name" value="Rce1-like"/>
    <property type="match status" value="1"/>
</dbReference>
<feature type="transmembrane region" description="Helical" evidence="2">
    <location>
        <begin position="38"/>
        <end position="58"/>
    </location>
</feature>
<feature type="transmembrane region" description="Helical" evidence="2">
    <location>
        <begin position="115"/>
        <end position="136"/>
    </location>
</feature>
<dbReference type="InterPro" id="IPR052710">
    <property type="entry name" value="CAAX_protease"/>
</dbReference>
<proteinExistence type="predicted"/>
<feature type="transmembrane region" description="Helical" evidence="2">
    <location>
        <begin position="78"/>
        <end position="95"/>
    </location>
</feature>
<gene>
    <name evidence="4" type="ORF">EGH24_08965</name>
</gene>
<keyword evidence="2" id="KW-1133">Transmembrane helix</keyword>
<reference evidence="4" key="1">
    <citation type="submission" date="2019-02" db="EMBL/GenBank/DDBJ databases">
        <title>Halonotius sp. a new haloarchaeum isolated from saline soil.</title>
        <authorList>
            <person name="Duran-Viseras A."/>
            <person name="Sanchez-Porro C."/>
            <person name="Ventosa A."/>
        </authorList>
    </citation>
    <scope>NUCLEOTIDE SEQUENCE</scope>
    <source>
        <strain evidence="4">F15B</strain>
    </source>
</reference>
<dbReference type="AlphaFoldDB" id="A0A8J8P7T1"/>
<keyword evidence="2" id="KW-0812">Transmembrane</keyword>
<evidence type="ECO:0000313" key="4">
    <source>
        <dbReference type="EMBL" id="TQQ81250.1"/>
    </source>
</evidence>
<organism evidence="4 5">
    <name type="scientific">Halonotius terrestris</name>
    <dbReference type="NCBI Taxonomy" id="2487750"/>
    <lineage>
        <taxon>Archaea</taxon>
        <taxon>Methanobacteriati</taxon>
        <taxon>Methanobacteriota</taxon>
        <taxon>Stenosarchaea group</taxon>
        <taxon>Halobacteria</taxon>
        <taxon>Halobacteriales</taxon>
        <taxon>Haloferacaceae</taxon>
        <taxon>Halonotius</taxon>
    </lineage>
</organism>
<keyword evidence="5" id="KW-1185">Reference proteome</keyword>
<dbReference type="InterPro" id="IPR003675">
    <property type="entry name" value="Rce1/LyrA-like_dom"/>
</dbReference>
<feature type="domain" description="CAAX prenyl protease 2/Lysostaphin resistance protein A-like" evidence="3">
    <location>
        <begin position="157"/>
        <end position="254"/>
    </location>
</feature>
<dbReference type="RefSeq" id="WP_142979811.1">
    <property type="nucleotide sequence ID" value="NZ_RKLU01000003.1"/>
</dbReference>
<dbReference type="GO" id="GO:0008237">
    <property type="term" value="F:metallopeptidase activity"/>
    <property type="evidence" value="ECO:0007669"/>
    <property type="project" value="UniProtKB-KW"/>
</dbReference>
<keyword evidence="4" id="KW-0482">Metalloprotease</keyword>
<dbReference type="OrthoDB" id="275779at2157"/>
<feature type="transmembrane region" description="Helical" evidence="2">
    <location>
        <begin position="241"/>
        <end position="261"/>
    </location>
</feature>
<dbReference type="Proteomes" id="UP000705823">
    <property type="component" value="Unassembled WGS sequence"/>
</dbReference>
<feature type="transmembrane region" description="Helical" evidence="2">
    <location>
        <begin position="156"/>
        <end position="177"/>
    </location>
</feature>
<dbReference type="GO" id="GO:0080120">
    <property type="term" value="P:CAAX-box protein maturation"/>
    <property type="evidence" value="ECO:0007669"/>
    <property type="project" value="UniProtKB-ARBA"/>
</dbReference>
<comment type="caution">
    <text evidence="4">The sequence shown here is derived from an EMBL/GenBank/DDBJ whole genome shotgun (WGS) entry which is preliminary data.</text>
</comment>
<keyword evidence="4" id="KW-0378">Hydrolase</keyword>
<keyword evidence="4" id="KW-0645">Protease</keyword>
<keyword evidence="2" id="KW-0472">Membrane</keyword>
<feature type="compositionally biased region" description="Low complexity" evidence="1">
    <location>
        <begin position="1"/>
        <end position="21"/>
    </location>
</feature>
<evidence type="ECO:0000313" key="5">
    <source>
        <dbReference type="Proteomes" id="UP000705823"/>
    </source>
</evidence>